<gene>
    <name evidence="2" type="ORF">QEZ52_04995</name>
</gene>
<feature type="transmembrane region" description="Helical" evidence="1">
    <location>
        <begin position="12"/>
        <end position="35"/>
    </location>
</feature>
<name>A0ABZ2XUX7_9RHOB</name>
<keyword evidence="3" id="KW-1185">Reference proteome</keyword>
<dbReference type="RefSeq" id="WP_406648383.1">
    <property type="nucleotide sequence ID" value="NZ_CP123584.1"/>
</dbReference>
<feature type="transmembrane region" description="Helical" evidence="1">
    <location>
        <begin position="47"/>
        <end position="66"/>
    </location>
</feature>
<organism evidence="2 3">
    <name type="scientific">Aliisedimentitalea scapharcae</name>
    <dbReference type="NCBI Taxonomy" id="1524259"/>
    <lineage>
        <taxon>Bacteria</taxon>
        <taxon>Pseudomonadati</taxon>
        <taxon>Pseudomonadota</taxon>
        <taxon>Alphaproteobacteria</taxon>
        <taxon>Rhodobacterales</taxon>
        <taxon>Roseobacteraceae</taxon>
        <taxon>Aliisedimentitalea</taxon>
    </lineage>
</organism>
<dbReference type="Pfam" id="PF05437">
    <property type="entry name" value="AzlD"/>
    <property type="match status" value="1"/>
</dbReference>
<dbReference type="Proteomes" id="UP001623232">
    <property type="component" value="Chromosome"/>
</dbReference>
<evidence type="ECO:0000313" key="2">
    <source>
        <dbReference type="EMBL" id="WZK89905.1"/>
    </source>
</evidence>
<proteinExistence type="predicted"/>
<evidence type="ECO:0000313" key="3">
    <source>
        <dbReference type="Proteomes" id="UP001623232"/>
    </source>
</evidence>
<reference evidence="2 3" key="1">
    <citation type="submission" date="2023-04" db="EMBL/GenBank/DDBJ databases">
        <title>Complete genome sequence of Alisedimentitalea scapharcae.</title>
        <authorList>
            <person name="Rong J.-C."/>
            <person name="Yi M.-L."/>
            <person name="Zhao Q."/>
        </authorList>
    </citation>
    <scope>NUCLEOTIDE SEQUENCE [LARGE SCALE GENOMIC DNA]</scope>
    <source>
        <strain evidence="2 3">KCTC 42119</strain>
    </source>
</reference>
<sequence>MSTQGAIDPTTLWIVIICMAVFSFALRFVFIGFMGDRPLPAWLMRHLRYTAVAIIPALVAPLVLWPTATQGETDPPRLIAALATLTIGLITRNVMFAIATGAGTLFSLLWLMG</sequence>
<dbReference type="EMBL" id="CP123584">
    <property type="protein sequence ID" value="WZK89905.1"/>
    <property type="molecule type" value="Genomic_DNA"/>
</dbReference>
<dbReference type="InterPro" id="IPR008407">
    <property type="entry name" value="Brnchd-chn_aa_trnsp_AzlD"/>
</dbReference>
<keyword evidence="1" id="KW-0812">Transmembrane</keyword>
<feature type="transmembrane region" description="Helical" evidence="1">
    <location>
        <begin position="78"/>
        <end position="111"/>
    </location>
</feature>
<keyword evidence="1" id="KW-0472">Membrane</keyword>
<evidence type="ECO:0000256" key="1">
    <source>
        <dbReference type="SAM" id="Phobius"/>
    </source>
</evidence>
<protein>
    <submittedName>
        <fullName evidence="2">AzlD domain-containing protein</fullName>
    </submittedName>
</protein>
<keyword evidence="1" id="KW-1133">Transmembrane helix</keyword>
<accession>A0ABZ2XUX7</accession>